<dbReference type="EMBL" id="VSIY01000009">
    <property type="protein sequence ID" value="TYB80901.1"/>
    <property type="molecule type" value="Genomic_DNA"/>
</dbReference>
<dbReference type="PANTHER" id="PTHR36439:SF1">
    <property type="entry name" value="DUF1697 DOMAIN-CONTAINING PROTEIN"/>
    <property type="match status" value="1"/>
</dbReference>
<evidence type="ECO:0000313" key="3">
    <source>
        <dbReference type="Proteomes" id="UP000322080"/>
    </source>
</evidence>
<comment type="caution">
    <text evidence="2">The sequence shown here is derived from an EMBL/GenBank/DDBJ whole genome shotgun (WGS) entry which is preliminary data.</text>
</comment>
<dbReference type="PANTHER" id="PTHR36439">
    <property type="entry name" value="BLL4334 PROTEIN"/>
    <property type="match status" value="1"/>
</dbReference>
<sequence length="218" mass="22902">MSCPGPNGSDHSAPGRARQKSLTTARLMATVWRMQNGDSSTNWVALLRGVNVGGVAVEMAALRGLAEGLGWGEVKSYIASGNLVFRAAGPAEGLRAALEAALAGRYGRAIPVLILSGEGFRAALAAHPFQPERGNQSHVFFCWDAPVLDQALFQALRAPDEDLRVTGGHVHFHAPGGIGRSKLAERLGKVVTGTEITGRNLNTVRKLAEMLDAGGQTG</sequence>
<dbReference type="SUPFAM" id="SSF160379">
    <property type="entry name" value="SP0830-like"/>
    <property type="match status" value="1"/>
</dbReference>
<organism evidence="2 3">
    <name type="scientific">Maritimibacter fusiformis</name>
    <dbReference type="NCBI Taxonomy" id="2603819"/>
    <lineage>
        <taxon>Bacteria</taxon>
        <taxon>Pseudomonadati</taxon>
        <taxon>Pseudomonadota</taxon>
        <taxon>Alphaproteobacteria</taxon>
        <taxon>Rhodobacterales</taxon>
        <taxon>Roseobacteraceae</taxon>
        <taxon>Maritimibacter</taxon>
    </lineage>
</organism>
<dbReference type="AlphaFoldDB" id="A0A5D0RJ01"/>
<dbReference type="Gene3D" id="3.30.70.1280">
    <property type="entry name" value="SP0830-like domains"/>
    <property type="match status" value="1"/>
</dbReference>
<proteinExistence type="predicted"/>
<reference evidence="2 3" key="1">
    <citation type="submission" date="2019-08" db="EMBL/GenBank/DDBJ databases">
        <title>Identification of a novel species of the genus Boseongicola.</title>
        <authorList>
            <person name="Zhang X.-Q."/>
        </authorList>
    </citation>
    <scope>NUCLEOTIDE SEQUENCE [LARGE SCALE GENOMIC DNA]</scope>
    <source>
        <strain evidence="2 3">HY14</strain>
    </source>
</reference>
<dbReference type="Pfam" id="PF08002">
    <property type="entry name" value="DUF1697"/>
    <property type="match status" value="1"/>
</dbReference>
<keyword evidence="3" id="KW-1185">Reference proteome</keyword>
<feature type="region of interest" description="Disordered" evidence="1">
    <location>
        <begin position="1"/>
        <end position="21"/>
    </location>
</feature>
<protein>
    <submittedName>
        <fullName evidence="2">DUF1697 domain-containing protein</fullName>
    </submittedName>
</protein>
<dbReference type="InterPro" id="IPR012545">
    <property type="entry name" value="DUF1697"/>
</dbReference>
<dbReference type="Proteomes" id="UP000322080">
    <property type="component" value="Unassembled WGS sequence"/>
</dbReference>
<evidence type="ECO:0000313" key="2">
    <source>
        <dbReference type="EMBL" id="TYB80901.1"/>
    </source>
</evidence>
<evidence type="ECO:0000256" key="1">
    <source>
        <dbReference type="SAM" id="MobiDB-lite"/>
    </source>
</evidence>
<name>A0A5D0RJ01_9RHOB</name>
<gene>
    <name evidence="2" type="ORF">FVF75_10635</name>
</gene>
<accession>A0A5D0RJ01</accession>